<dbReference type="AlphaFoldDB" id="A0A7Y6ERH3"/>
<organism evidence="1 2">
    <name type="scientific">Paenibacillus xylanilyticus</name>
    <dbReference type="NCBI Taxonomy" id="248903"/>
    <lineage>
        <taxon>Bacteria</taxon>
        <taxon>Bacillati</taxon>
        <taxon>Bacillota</taxon>
        <taxon>Bacilli</taxon>
        <taxon>Bacillales</taxon>
        <taxon>Paenibacillaceae</taxon>
        <taxon>Paenibacillus</taxon>
    </lineage>
</organism>
<reference evidence="1 2" key="1">
    <citation type="submission" date="2020-05" db="EMBL/GenBank/DDBJ databases">
        <title>Genome Sequencing of Type Strains.</title>
        <authorList>
            <person name="Lemaire J.F."/>
            <person name="Inderbitzin P."/>
            <person name="Gregorio O.A."/>
            <person name="Collins S.B."/>
            <person name="Wespe N."/>
            <person name="Knight-Connoni V."/>
        </authorList>
    </citation>
    <scope>NUCLEOTIDE SEQUENCE [LARGE SCALE GENOMIC DNA]</scope>
    <source>
        <strain evidence="1 2">LMG 21957</strain>
    </source>
</reference>
<evidence type="ECO:0000313" key="2">
    <source>
        <dbReference type="Proteomes" id="UP000526125"/>
    </source>
</evidence>
<dbReference type="Proteomes" id="UP000526125">
    <property type="component" value="Unassembled WGS sequence"/>
</dbReference>
<feature type="non-terminal residue" evidence="1">
    <location>
        <position position="1"/>
    </location>
</feature>
<name>A0A7Y6ERH3_9BACL</name>
<accession>A0A7Y6ERH3</accession>
<keyword evidence="2" id="KW-1185">Reference proteome</keyword>
<comment type="caution">
    <text evidence="1">The sequence shown here is derived from an EMBL/GenBank/DDBJ whole genome shotgun (WGS) entry which is preliminary data.</text>
</comment>
<protein>
    <submittedName>
        <fullName evidence="1">Uncharacterized protein</fullName>
    </submittedName>
</protein>
<sequence length="145" mass="16289">DFETGKLVGNTWTMPENIAAENEKLLQISLLEEAKNELESQDWTVLETNEVKSLTSSDKNEQQALAEDDLHKEIVTIDLDTGLPTKREIFTKDKEGNIIGSSTKTEEYKYLDSMPMKIQSFGPEESIEITEIPAPVIEDKVLEGS</sequence>
<gene>
    <name evidence="1" type="ORF">HP552_01245</name>
</gene>
<evidence type="ECO:0000313" key="1">
    <source>
        <dbReference type="EMBL" id="NUU73912.1"/>
    </source>
</evidence>
<dbReference type="EMBL" id="JABMCB010000113">
    <property type="protein sequence ID" value="NUU73912.1"/>
    <property type="molecule type" value="Genomic_DNA"/>
</dbReference>
<proteinExistence type="predicted"/>